<dbReference type="Proteomes" id="UP000008207">
    <property type="component" value="Chromosome"/>
</dbReference>
<dbReference type="RefSeq" id="WP_015932157.1">
    <property type="nucleotide sequence ID" value="NC_011894.1"/>
</dbReference>
<keyword evidence="1" id="KW-0472">Membrane</keyword>
<dbReference type="Pfam" id="PF19991">
    <property type="entry name" value="HMA_2"/>
    <property type="match status" value="1"/>
</dbReference>
<dbReference type="KEGG" id="mno:Mnod_5728"/>
<reference evidence="2 3" key="1">
    <citation type="submission" date="2009-01" db="EMBL/GenBank/DDBJ databases">
        <title>Complete sequence of chromosome of Methylobacterium nodulans ORS 2060.</title>
        <authorList>
            <consortium name="US DOE Joint Genome Institute"/>
            <person name="Lucas S."/>
            <person name="Copeland A."/>
            <person name="Lapidus A."/>
            <person name="Glavina del Rio T."/>
            <person name="Dalin E."/>
            <person name="Tice H."/>
            <person name="Bruce D."/>
            <person name="Goodwin L."/>
            <person name="Pitluck S."/>
            <person name="Sims D."/>
            <person name="Brettin T."/>
            <person name="Detter J.C."/>
            <person name="Han C."/>
            <person name="Larimer F."/>
            <person name="Land M."/>
            <person name="Hauser L."/>
            <person name="Kyrpides N."/>
            <person name="Ivanova N."/>
            <person name="Marx C.J."/>
            <person name="Richardson P."/>
        </authorList>
    </citation>
    <scope>NUCLEOTIDE SEQUENCE [LARGE SCALE GENOMIC DNA]</scope>
    <source>
        <strain evidence="3">LMG 21967 / CNCM I-2342 / ORS 2060</strain>
    </source>
</reference>
<keyword evidence="1" id="KW-0812">Transmembrane</keyword>
<accession>B8IRK8</accession>
<protein>
    <submittedName>
        <fullName evidence="2">Uncharacterized protein</fullName>
    </submittedName>
</protein>
<evidence type="ECO:0000256" key="1">
    <source>
        <dbReference type="SAM" id="Phobius"/>
    </source>
</evidence>
<keyword evidence="1" id="KW-1133">Transmembrane helix</keyword>
<organism evidence="2 3">
    <name type="scientific">Methylobacterium nodulans (strain LMG 21967 / CNCM I-2342 / ORS 2060)</name>
    <dbReference type="NCBI Taxonomy" id="460265"/>
    <lineage>
        <taxon>Bacteria</taxon>
        <taxon>Pseudomonadati</taxon>
        <taxon>Pseudomonadota</taxon>
        <taxon>Alphaproteobacteria</taxon>
        <taxon>Hyphomicrobiales</taxon>
        <taxon>Methylobacteriaceae</taxon>
        <taxon>Methylobacterium</taxon>
    </lineage>
</organism>
<dbReference type="EMBL" id="CP001349">
    <property type="protein sequence ID" value="ACL60558.1"/>
    <property type="molecule type" value="Genomic_DNA"/>
</dbReference>
<evidence type="ECO:0000313" key="3">
    <source>
        <dbReference type="Proteomes" id="UP000008207"/>
    </source>
</evidence>
<name>B8IRK8_METNO</name>
<sequence>MTAQPHLRALDGSSSRQGQIACDDRVGALITATYIHHVPGRLRVKLQHLKNDAAATETVCLRLSKIAGVRSVKGNTALGSLTILYDEPAEPDALLGAIGVAWPKQTSAVSQRHSHNPRRHGTSWKDLALAGMTVHLVFDLVVWATAAGALMTR</sequence>
<gene>
    <name evidence="2" type="ordered locus">Mnod_5728</name>
</gene>
<evidence type="ECO:0000313" key="2">
    <source>
        <dbReference type="EMBL" id="ACL60558.1"/>
    </source>
</evidence>
<dbReference type="AlphaFoldDB" id="B8IRK8"/>
<dbReference type="HOGENOM" id="CLU_1711110_0_0_5"/>
<proteinExistence type="predicted"/>
<keyword evidence="3" id="KW-1185">Reference proteome</keyword>
<feature type="transmembrane region" description="Helical" evidence="1">
    <location>
        <begin position="127"/>
        <end position="151"/>
    </location>
</feature>